<sequence length="640" mass="69880">MGRQSCRPVGGGGGGGAAAAGTVLVFFRSSLLFLFLFFLCVMGAAVAAVDNTAGELVPATAASVNHNNNLPVVELLESFVTAEEEEEEDCRVSDKSLPSFSSIVLEQQRRSEYHHSRVSRTLLFQSDGKEDKTLESIEENQEEEEEEENSRSMLKKYLTNIDNSEEVAGILVTLSEVGITYVKEVLVNQILSDIIPLALPDIHLQVKAPVGLVDTTITRLELSGANVSHSDVKLGKTAITVSAENIKAKIHFHWVYQYTSSYIPFPVTDGGWADVEVTGMQAGATVMLQAQNGTLRVILLEHTTSIQNLDIQLHGGASWLYQWFVYAFDDEIRAEIESAILTTINTWAGKLDAFLMELPRSLPIDDTSAIDVALVEDPFLGPNFLTVCANGEFVSLKKPTVPPQPGHSLHPGIICSELEKMVTIAISDCVINSAAKVYFEAGVLDWLVDELPQESILNTAFWKWIIPQLYKKYPDDDMVLHLSASAAPQVELTKDGAKALAVADVTVLVKTGNGSVPVACLSMTLSMDAIAGLDGINVTGEVTLNDLTLQLKWSDIGTFPVKLLQPMVRTVLSKVIIPILNINMKRGFPLPVIPAIDLQDADVRYDDGCILICSNVYYKSGYIKTFTLPLGKLYLQNVFS</sequence>
<reference evidence="5 6" key="1">
    <citation type="submission" date="2024-03" db="EMBL/GenBank/DDBJ databases">
        <authorList>
            <consortium name="ELIXIR-Norway"/>
            <consortium name="Elixir Norway"/>
        </authorList>
    </citation>
    <scope>NUCLEOTIDE SEQUENCE [LARGE SCALE GENOMIC DNA]</scope>
</reference>
<dbReference type="PANTHER" id="PTHR46801">
    <property type="entry name" value="OS06G0309200 PROTEIN"/>
    <property type="match status" value="1"/>
</dbReference>
<dbReference type="EMBL" id="OZ023703">
    <property type="protein sequence ID" value="CAK9870942.1"/>
    <property type="molecule type" value="Genomic_DNA"/>
</dbReference>
<keyword evidence="2" id="KW-0812">Transmembrane</keyword>
<evidence type="ECO:0008006" key="7">
    <source>
        <dbReference type="Google" id="ProtNLM"/>
    </source>
</evidence>
<keyword evidence="2" id="KW-1133">Transmembrane helix</keyword>
<evidence type="ECO:0000313" key="5">
    <source>
        <dbReference type="EMBL" id="CAK9870942.1"/>
    </source>
</evidence>
<feature type="domain" description="Lipid-binding serum glycoprotein N-terminal" evidence="3">
    <location>
        <begin position="174"/>
        <end position="398"/>
    </location>
</feature>
<dbReference type="InterPro" id="IPR017942">
    <property type="entry name" value="Lipid-bd_serum_glycop_N"/>
</dbReference>
<dbReference type="PANTHER" id="PTHR46801:SF2">
    <property type="entry name" value="LIPOPOLYSACCHARIDE-BINDING PROTEIN"/>
    <property type="match status" value="1"/>
</dbReference>
<dbReference type="Gene3D" id="3.15.10.10">
    <property type="entry name" value="Bactericidal permeability-increasing protein, domain 1"/>
    <property type="match status" value="1"/>
</dbReference>
<gene>
    <name evidence="5" type="ORF">CSSPJE1EN2_LOCUS13610</name>
</gene>
<dbReference type="Pfam" id="PF02886">
    <property type="entry name" value="LBP_BPI_CETP_C"/>
    <property type="match status" value="1"/>
</dbReference>
<keyword evidence="6" id="KW-1185">Reference proteome</keyword>
<protein>
    <recommendedName>
        <fullName evidence="7">Lipid-binding serum glycoprotein C-terminal domain-containing protein</fullName>
    </recommendedName>
</protein>
<dbReference type="SMART" id="SM00329">
    <property type="entry name" value="BPI2"/>
    <property type="match status" value="1"/>
</dbReference>
<dbReference type="InterPro" id="IPR001124">
    <property type="entry name" value="Lipid-bd_serum_glycop_C"/>
</dbReference>
<feature type="compositionally biased region" description="Acidic residues" evidence="1">
    <location>
        <begin position="136"/>
        <end position="148"/>
    </location>
</feature>
<dbReference type="Proteomes" id="UP001497522">
    <property type="component" value="Chromosome 2"/>
</dbReference>
<dbReference type="InterPro" id="IPR017943">
    <property type="entry name" value="Bactericidal_perm-incr_a/b_dom"/>
</dbReference>
<dbReference type="InterPro" id="IPR045897">
    <property type="entry name" value="BPI/LBP_pln"/>
</dbReference>
<dbReference type="Gene3D" id="3.15.20.10">
    <property type="entry name" value="Bactericidal permeability-increasing protein, domain 2"/>
    <property type="match status" value="1"/>
</dbReference>
<organism evidence="5 6">
    <name type="scientific">Sphagnum jensenii</name>
    <dbReference type="NCBI Taxonomy" id="128206"/>
    <lineage>
        <taxon>Eukaryota</taxon>
        <taxon>Viridiplantae</taxon>
        <taxon>Streptophyta</taxon>
        <taxon>Embryophyta</taxon>
        <taxon>Bryophyta</taxon>
        <taxon>Sphagnophytina</taxon>
        <taxon>Sphagnopsida</taxon>
        <taxon>Sphagnales</taxon>
        <taxon>Sphagnaceae</taxon>
        <taxon>Sphagnum</taxon>
    </lineage>
</organism>
<feature type="transmembrane region" description="Helical" evidence="2">
    <location>
        <begin position="31"/>
        <end position="49"/>
    </location>
</feature>
<evidence type="ECO:0000259" key="4">
    <source>
        <dbReference type="SMART" id="SM00329"/>
    </source>
</evidence>
<keyword evidence="2" id="KW-0472">Membrane</keyword>
<dbReference type="SUPFAM" id="SSF55394">
    <property type="entry name" value="Bactericidal permeability-increasing protein, BPI"/>
    <property type="match status" value="2"/>
</dbReference>
<name>A0ABP1B800_9BRYO</name>
<dbReference type="Pfam" id="PF01273">
    <property type="entry name" value="LBP_BPI_CETP"/>
    <property type="match status" value="1"/>
</dbReference>
<evidence type="ECO:0000256" key="2">
    <source>
        <dbReference type="SAM" id="Phobius"/>
    </source>
</evidence>
<feature type="region of interest" description="Disordered" evidence="1">
    <location>
        <begin position="129"/>
        <end position="151"/>
    </location>
</feature>
<evidence type="ECO:0000259" key="3">
    <source>
        <dbReference type="SMART" id="SM00328"/>
    </source>
</evidence>
<feature type="domain" description="Lipid-binding serum glycoprotein C-terminal" evidence="4">
    <location>
        <begin position="416"/>
        <end position="614"/>
    </location>
</feature>
<evidence type="ECO:0000256" key="1">
    <source>
        <dbReference type="SAM" id="MobiDB-lite"/>
    </source>
</evidence>
<accession>A0ABP1B800</accession>
<dbReference type="SMART" id="SM00328">
    <property type="entry name" value="BPI1"/>
    <property type="match status" value="1"/>
</dbReference>
<proteinExistence type="predicted"/>
<evidence type="ECO:0000313" key="6">
    <source>
        <dbReference type="Proteomes" id="UP001497522"/>
    </source>
</evidence>